<reference evidence="7 8" key="1">
    <citation type="journal article" date="2014" name="Genome Announc.">
        <title>Draft Genome Sequence of the Antitrypanosomally Active Sponge-Associated Bacterium Actinokineospora sp. Strain EG49.</title>
        <authorList>
            <person name="Harjes J."/>
            <person name="Ryu T."/>
            <person name="Abdelmohsen U.R."/>
            <person name="Moitinho-Silva L."/>
            <person name="Horn H."/>
            <person name="Ravasi T."/>
            <person name="Hentschel U."/>
        </authorList>
    </citation>
    <scope>NUCLEOTIDE SEQUENCE [LARGE SCALE GENOMIC DNA]</scope>
    <source>
        <strain evidence="7 8">EG49</strain>
    </source>
</reference>
<dbReference type="PROSITE" id="PS50977">
    <property type="entry name" value="HTH_TETR_2"/>
    <property type="match status" value="1"/>
</dbReference>
<dbReference type="InterPro" id="IPR041490">
    <property type="entry name" value="KstR2_TetR_C"/>
</dbReference>
<organism evidence="7 8">
    <name type="scientific">Actinokineospora spheciospongiae</name>
    <dbReference type="NCBI Taxonomy" id="909613"/>
    <lineage>
        <taxon>Bacteria</taxon>
        <taxon>Bacillati</taxon>
        <taxon>Actinomycetota</taxon>
        <taxon>Actinomycetes</taxon>
        <taxon>Pseudonocardiales</taxon>
        <taxon>Pseudonocardiaceae</taxon>
        <taxon>Actinokineospora</taxon>
    </lineage>
</organism>
<evidence type="ECO:0000256" key="5">
    <source>
        <dbReference type="PROSITE-ProRule" id="PRU00335"/>
    </source>
</evidence>
<evidence type="ECO:0000313" key="8">
    <source>
        <dbReference type="Proteomes" id="UP000019277"/>
    </source>
</evidence>
<dbReference type="Gene3D" id="1.10.10.60">
    <property type="entry name" value="Homeodomain-like"/>
    <property type="match status" value="1"/>
</dbReference>
<name>W7IVH2_9PSEU</name>
<dbReference type="PANTHER" id="PTHR30055">
    <property type="entry name" value="HTH-TYPE TRANSCRIPTIONAL REGULATOR RUTR"/>
    <property type="match status" value="1"/>
</dbReference>
<dbReference type="InterPro" id="IPR009057">
    <property type="entry name" value="Homeodomain-like_sf"/>
</dbReference>
<feature type="domain" description="HTH tetR-type" evidence="6">
    <location>
        <begin position="1"/>
        <end position="54"/>
    </location>
</feature>
<keyword evidence="3 5" id="KW-0238">DNA-binding</keyword>
<protein>
    <submittedName>
        <fullName evidence="7">Transcriptional regulator, TetR family</fullName>
    </submittedName>
</protein>
<keyword evidence="4" id="KW-0804">Transcription</keyword>
<keyword evidence="2" id="KW-0805">Transcription regulation</keyword>
<dbReference type="SUPFAM" id="SSF46689">
    <property type="entry name" value="Homeodomain-like"/>
    <property type="match status" value="1"/>
</dbReference>
<sequence length="181" mass="20295">MRAAITLFARKGFDATPVREIADAAGVTTGALYHYFATKEDLLVEVYRQMQGGQRLRMEAIADSDLPLREKLHAIISDVVESTIADLDEAVVFFQSFHLLSPRVREMVRGERRGYHDRVKALIEEGQREGTFRSDVPATLAVSYHFGAVHRLGLWYHPDGPLSAEEVARHFADLTLSSLTP</sequence>
<evidence type="ECO:0000256" key="1">
    <source>
        <dbReference type="ARBA" id="ARBA00022491"/>
    </source>
</evidence>
<dbReference type="EMBL" id="AYXG01000161">
    <property type="protein sequence ID" value="EWC60406.1"/>
    <property type="molecule type" value="Genomic_DNA"/>
</dbReference>
<dbReference type="GO" id="GO:0003700">
    <property type="term" value="F:DNA-binding transcription factor activity"/>
    <property type="evidence" value="ECO:0007669"/>
    <property type="project" value="TreeGrafter"/>
</dbReference>
<dbReference type="InterPro" id="IPR001647">
    <property type="entry name" value="HTH_TetR"/>
</dbReference>
<dbReference type="GO" id="GO:0000976">
    <property type="term" value="F:transcription cis-regulatory region binding"/>
    <property type="evidence" value="ECO:0007669"/>
    <property type="project" value="TreeGrafter"/>
</dbReference>
<gene>
    <name evidence="7" type="ORF">UO65_4294</name>
</gene>
<proteinExistence type="predicted"/>
<evidence type="ECO:0000259" key="6">
    <source>
        <dbReference type="PROSITE" id="PS50977"/>
    </source>
</evidence>
<dbReference type="SUPFAM" id="SSF48498">
    <property type="entry name" value="Tetracyclin repressor-like, C-terminal domain"/>
    <property type="match status" value="1"/>
</dbReference>
<accession>W7IVH2</accession>
<dbReference type="PANTHER" id="PTHR30055:SF175">
    <property type="entry name" value="HTH-TYPE TRANSCRIPTIONAL REPRESSOR KSTR2"/>
    <property type="match status" value="1"/>
</dbReference>
<dbReference type="Pfam" id="PF17932">
    <property type="entry name" value="TetR_C_24"/>
    <property type="match status" value="1"/>
</dbReference>
<feature type="DNA-binding region" description="H-T-H motif" evidence="5">
    <location>
        <begin position="17"/>
        <end position="36"/>
    </location>
</feature>
<keyword evidence="1" id="KW-0678">Repressor</keyword>
<dbReference type="AlphaFoldDB" id="W7IVH2"/>
<dbReference type="eggNOG" id="COG1309">
    <property type="taxonomic scope" value="Bacteria"/>
</dbReference>
<dbReference type="InterPro" id="IPR036271">
    <property type="entry name" value="Tet_transcr_reg_TetR-rel_C_sf"/>
</dbReference>
<comment type="caution">
    <text evidence="7">The sequence shown here is derived from an EMBL/GenBank/DDBJ whole genome shotgun (WGS) entry which is preliminary data.</text>
</comment>
<evidence type="ECO:0000313" key="7">
    <source>
        <dbReference type="EMBL" id="EWC60406.1"/>
    </source>
</evidence>
<evidence type="ECO:0000256" key="3">
    <source>
        <dbReference type="ARBA" id="ARBA00023125"/>
    </source>
</evidence>
<dbReference type="PATRIC" id="fig|909613.9.peg.4299"/>
<dbReference type="Gene3D" id="1.10.357.10">
    <property type="entry name" value="Tetracycline Repressor, domain 2"/>
    <property type="match status" value="1"/>
</dbReference>
<evidence type="ECO:0000256" key="2">
    <source>
        <dbReference type="ARBA" id="ARBA00023015"/>
    </source>
</evidence>
<keyword evidence="8" id="KW-1185">Reference proteome</keyword>
<dbReference type="Proteomes" id="UP000019277">
    <property type="component" value="Unassembled WGS sequence"/>
</dbReference>
<dbReference type="Pfam" id="PF00440">
    <property type="entry name" value="TetR_N"/>
    <property type="match status" value="1"/>
</dbReference>
<evidence type="ECO:0000256" key="4">
    <source>
        <dbReference type="ARBA" id="ARBA00023163"/>
    </source>
</evidence>
<dbReference type="STRING" id="909613.UO65_4294"/>
<dbReference type="InterPro" id="IPR050109">
    <property type="entry name" value="HTH-type_TetR-like_transc_reg"/>
</dbReference>